<dbReference type="Proteomes" id="UP000770717">
    <property type="component" value="Unassembled WGS sequence"/>
</dbReference>
<comment type="caution">
    <text evidence="1">The sequence shown here is derived from an EMBL/GenBank/DDBJ whole genome shotgun (WGS) entry which is preliminary data.</text>
</comment>
<dbReference type="EMBL" id="WNTK01000006">
    <property type="protein sequence ID" value="KAG9482685.1"/>
    <property type="molecule type" value="Genomic_DNA"/>
</dbReference>
<accession>A0A8J6F9D6</accession>
<gene>
    <name evidence="1" type="ORF">GDO78_011373</name>
</gene>
<sequence length="219" mass="24065">MHKFSDWTFSLELKGLLYREPRPLYALSTACCVWSCVFSRVSSVTSLVVILEHVYRLRLHRAISSPLPRLYELVVNIPPYRVPDVYELAGSDTVQHIAIRYPQHPTNVTAGIQPGSSVITSSCIIVRCHGGTAICVSAWSEQGRGNGRPLCGQHAWCLFFGLVGEASGSHLWLLVVMTSPPVLCSSSFAFPLLRGGKLTNTIFPFGVNNVSLCNCLCVK</sequence>
<organism evidence="1 2">
    <name type="scientific">Eleutherodactylus coqui</name>
    <name type="common">Puerto Rican coqui</name>
    <dbReference type="NCBI Taxonomy" id="57060"/>
    <lineage>
        <taxon>Eukaryota</taxon>
        <taxon>Metazoa</taxon>
        <taxon>Chordata</taxon>
        <taxon>Craniata</taxon>
        <taxon>Vertebrata</taxon>
        <taxon>Euteleostomi</taxon>
        <taxon>Amphibia</taxon>
        <taxon>Batrachia</taxon>
        <taxon>Anura</taxon>
        <taxon>Neobatrachia</taxon>
        <taxon>Hyloidea</taxon>
        <taxon>Eleutherodactylidae</taxon>
        <taxon>Eleutherodactylinae</taxon>
        <taxon>Eleutherodactylus</taxon>
        <taxon>Eleutherodactylus</taxon>
    </lineage>
</organism>
<evidence type="ECO:0000313" key="1">
    <source>
        <dbReference type="EMBL" id="KAG9482685.1"/>
    </source>
</evidence>
<reference evidence="1" key="1">
    <citation type="thesis" date="2020" institute="ProQuest LLC" country="789 East Eisenhower Parkway, Ann Arbor, MI, USA">
        <title>Comparative Genomics and Chromosome Evolution.</title>
        <authorList>
            <person name="Mudd A.B."/>
        </authorList>
    </citation>
    <scope>NUCLEOTIDE SEQUENCE</scope>
    <source>
        <strain evidence="1">HN-11 Male</strain>
        <tissue evidence="1">Kidney and liver</tissue>
    </source>
</reference>
<proteinExistence type="predicted"/>
<protein>
    <submittedName>
        <fullName evidence="1">Uncharacterized protein</fullName>
    </submittedName>
</protein>
<evidence type="ECO:0000313" key="2">
    <source>
        <dbReference type="Proteomes" id="UP000770717"/>
    </source>
</evidence>
<name>A0A8J6F9D6_ELECQ</name>
<dbReference type="AlphaFoldDB" id="A0A8J6F9D6"/>
<keyword evidence="2" id="KW-1185">Reference proteome</keyword>